<dbReference type="SUPFAM" id="SSF47384">
    <property type="entry name" value="Homodimeric domain of signal transducing histidine kinase"/>
    <property type="match status" value="1"/>
</dbReference>
<dbReference type="EC" id="2.7.13.3" evidence="2"/>
<accession>A0A5M6DF69</accession>
<dbReference type="CDD" id="cd00082">
    <property type="entry name" value="HisKA"/>
    <property type="match status" value="1"/>
</dbReference>
<evidence type="ECO:0000313" key="7">
    <source>
        <dbReference type="EMBL" id="KAA5544829.1"/>
    </source>
</evidence>
<evidence type="ECO:0000256" key="3">
    <source>
        <dbReference type="ARBA" id="ARBA00022553"/>
    </source>
</evidence>
<dbReference type="InterPro" id="IPR003594">
    <property type="entry name" value="HATPase_dom"/>
</dbReference>
<dbReference type="RefSeq" id="WP_150089078.1">
    <property type="nucleotide sequence ID" value="NZ_VWSF01000010.1"/>
</dbReference>
<dbReference type="Gene3D" id="3.30.450.20">
    <property type="entry name" value="PAS domain"/>
    <property type="match status" value="1"/>
</dbReference>
<dbReference type="SMART" id="SM00387">
    <property type="entry name" value="HATPase_c"/>
    <property type="match status" value="1"/>
</dbReference>
<dbReference type="PROSITE" id="PS50109">
    <property type="entry name" value="HIS_KIN"/>
    <property type="match status" value="1"/>
</dbReference>
<dbReference type="InterPro" id="IPR004358">
    <property type="entry name" value="Sig_transdc_His_kin-like_C"/>
</dbReference>
<dbReference type="Pfam" id="PF13596">
    <property type="entry name" value="PAS_10"/>
    <property type="match status" value="1"/>
</dbReference>
<protein>
    <recommendedName>
        <fullName evidence="2">histidine kinase</fullName>
        <ecNumber evidence="2">2.7.13.3</ecNumber>
    </recommendedName>
</protein>
<evidence type="ECO:0000256" key="5">
    <source>
        <dbReference type="ARBA" id="ARBA00022777"/>
    </source>
</evidence>
<keyword evidence="3" id="KW-0597">Phosphoprotein</keyword>
<name>A0A5M6DF69_9BACT</name>
<dbReference type="Pfam" id="PF00512">
    <property type="entry name" value="HisKA"/>
    <property type="match status" value="1"/>
</dbReference>
<dbReference type="EMBL" id="VWSF01000010">
    <property type="protein sequence ID" value="KAA5544829.1"/>
    <property type="molecule type" value="Genomic_DNA"/>
</dbReference>
<dbReference type="PANTHER" id="PTHR43304:SF1">
    <property type="entry name" value="PAC DOMAIN-CONTAINING PROTEIN"/>
    <property type="match status" value="1"/>
</dbReference>
<dbReference type="InterPro" id="IPR052162">
    <property type="entry name" value="Sensor_kinase/Photoreceptor"/>
</dbReference>
<dbReference type="SUPFAM" id="SSF55874">
    <property type="entry name" value="ATPase domain of HSP90 chaperone/DNA topoisomerase II/histidine kinase"/>
    <property type="match status" value="1"/>
</dbReference>
<dbReference type="InterPro" id="IPR003661">
    <property type="entry name" value="HisK_dim/P_dom"/>
</dbReference>
<comment type="caution">
    <text evidence="7">The sequence shown here is derived from an EMBL/GenBank/DDBJ whole genome shotgun (WGS) entry which is preliminary data.</text>
</comment>
<gene>
    <name evidence="7" type="ORF">F0145_14195</name>
</gene>
<keyword evidence="5" id="KW-0418">Kinase</keyword>
<evidence type="ECO:0000259" key="6">
    <source>
        <dbReference type="PROSITE" id="PS50109"/>
    </source>
</evidence>
<dbReference type="Gene3D" id="1.10.287.130">
    <property type="match status" value="1"/>
</dbReference>
<dbReference type="PANTHER" id="PTHR43304">
    <property type="entry name" value="PHYTOCHROME-LIKE PROTEIN CPH1"/>
    <property type="match status" value="1"/>
</dbReference>
<proteinExistence type="predicted"/>
<dbReference type="AlphaFoldDB" id="A0A5M6DF69"/>
<reference evidence="7 8" key="1">
    <citation type="submission" date="2019-09" db="EMBL/GenBank/DDBJ databases">
        <title>Genome sequence and assembly of Adhaeribacter sp.</title>
        <authorList>
            <person name="Chhetri G."/>
        </authorList>
    </citation>
    <scope>NUCLEOTIDE SEQUENCE [LARGE SCALE GENOMIC DNA]</scope>
    <source>
        <strain evidence="7 8">DK36</strain>
    </source>
</reference>
<dbReference type="SMART" id="SM00388">
    <property type="entry name" value="HisKA"/>
    <property type="match status" value="1"/>
</dbReference>
<organism evidence="7 8">
    <name type="scientific">Adhaeribacter rhizoryzae</name>
    <dbReference type="NCBI Taxonomy" id="2607907"/>
    <lineage>
        <taxon>Bacteria</taxon>
        <taxon>Pseudomonadati</taxon>
        <taxon>Bacteroidota</taxon>
        <taxon>Cytophagia</taxon>
        <taxon>Cytophagales</taxon>
        <taxon>Hymenobacteraceae</taxon>
        <taxon>Adhaeribacter</taxon>
    </lineage>
</organism>
<evidence type="ECO:0000256" key="4">
    <source>
        <dbReference type="ARBA" id="ARBA00022679"/>
    </source>
</evidence>
<dbReference type="InterPro" id="IPR036097">
    <property type="entry name" value="HisK_dim/P_sf"/>
</dbReference>
<dbReference type="GO" id="GO:0000155">
    <property type="term" value="F:phosphorelay sensor kinase activity"/>
    <property type="evidence" value="ECO:0007669"/>
    <property type="project" value="InterPro"/>
</dbReference>
<dbReference type="InterPro" id="IPR035965">
    <property type="entry name" value="PAS-like_dom_sf"/>
</dbReference>
<keyword evidence="4" id="KW-0808">Transferase</keyword>
<dbReference type="Pfam" id="PF02518">
    <property type="entry name" value="HATPase_c"/>
    <property type="match status" value="1"/>
</dbReference>
<evidence type="ECO:0000313" key="8">
    <source>
        <dbReference type="Proteomes" id="UP000323426"/>
    </source>
</evidence>
<evidence type="ECO:0000256" key="1">
    <source>
        <dbReference type="ARBA" id="ARBA00000085"/>
    </source>
</evidence>
<feature type="domain" description="Histidine kinase" evidence="6">
    <location>
        <begin position="150"/>
        <end position="370"/>
    </location>
</feature>
<dbReference type="PRINTS" id="PR00344">
    <property type="entry name" value="BCTRLSENSOR"/>
</dbReference>
<dbReference type="SUPFAM" id="SSF55785">
    <property type="entry name" value="PYP-like sensor domain (PAS domain)"/>
    <property type="match status" value="1"/>
</dbReference>
<keyword evidence="8" id="KW-1185">Reference proteome</keyword>
<evidence type="ECO:0000256" key="2">
    <source>
        <dbReference type="ARBA" id="ARBA00012438"/>
    </source>
</evidence>
<dbReference type="Proteomes" id="UP000323426">
    <property type="component" value="Unassembled WGS sequence"/>
</dbReference>
<sequence>MKPAEKESKVQIKELIELNEELENYFSNTIIPQLFVDADLNLRKFTPPAMKQFSLLPEHIGRPMAEMVDHIRYSTITENIQAVINTGEILEKEIQTTDLRWFQMNIIPYLIKKQNKANGVIITFVDITERIKTLRELEKLNASHETFIYAVSHDLKAPLANIEGLVALLIETSDEIVAREGGDIEEQKIVMGLLSQSVKSMRNMIDDLSDIAKIEGNYQETVENIRFETILQEVQWTLKDKIKESQAQICIDIQAPEIKFPRKNLRSIIYNLLSNALKYTSPGRNPEVWIKTIKESEIVQLSVKDNGLGITPEQQELIFAQYARLKKEGEGTGIGLYLVKRILDNAEGKIKVQSKPGEGSEFIVYLKAGTLG</sequence>
<dbReference type="Gene3D" id="3.30.565.10">
    <property type="entry name" value="Histidine kinase-like ATPase, C-terminal domain"/>
    <property type="match status" value="1"/>
</dbReference>
<dbReference type="InterPro" id="IPR005467">
    <property type="entry name" value="His_kinase_dom"/>
</dbReference>
<comment type="catalytic activity">
    <reaction evidence="1">
        <text>ATP + protein L-histidine = ADP + protein N-phospho-L-histidine.</text>
        <dbReference type="EC" id="2.7.13.3"/>
    </reaction>
</comment>
<dbReference type="InterPro" id="IPR036890">
    <property type="entry name" value="HATPase_C_sf"/>
</dbReference>